<keyword evidence="2" id="KW-1185">Reference proteome</keyword>
<dbReference type="AlphaFoldDB" id="A0A2N0H5B8"/>
<proteinExistence type="predicted"/>
<comment type="caution">
    <text evidence="1">The sequence shown here is derived from an EMBL/GenBank/DDBJ whole genome shotgun (WGS) entry which is preliminary data.</text>
</comment>
<dbReference type="EMBL" id="PHUF01000005">
    <property type="protein sequence ID" value="PKB14122.1"/>
    <property type="molecule type" value="Genomic_DNA"/>
</dbReference>
<dbReference type="Proteomes" id="UP000232587">
    <property type="component" value="Unassembled WGS sequence"/>
</dbReference>
<protein>
    <submittedName>
        <fullName evidence="1">Uncharacterized protein</fullName>
    </submittedName>
</protein>
<sequence length="102" mass="11261">MKPKTIESAEAFLAEMFSMPVTIEGREMTAREAYIRGIHARALAGDADSLVQLDQLRRSCGADETVRAGYLVVPAALSLEEWSRLAAEQQRPFREHPNGSEG</sequence>
<dbReference type="RefSeq" id="WP_100867959.1">
    <property type="nucleotide sequence ID" value="NZ_PHUF01000005.1"/>
</dbReference>
<gene>
    <name evidence="1" type="ORF">B0I00_2751</name>
</gene>
<evidence type="ECO:0000313" key="1">
    <source>
        <dbReference type="EMBL" id="PKB14122.1"/>
    </source>
</evidence>
<organism evidence="1 2">
    <name type="scientific">Novosphingobium kunmingense</name>
    <dbReference type="NCBI Taxonomy" id="1211806"/>
    <lineage>
        <taxon>Bacteria</taxon>
        <taxon>Pseudomonadati</taxon>
        <taxon>Pseudomonadota</taxon>
        <taxon>Alphaproteobacteria</taxon>
        <taxon>Sphingomonadales</taxon>
        <taxon>Sphingomonadaceae</taxon>
        <taxon>Novosphingobium</taxon>
    </lineage>
</organism>
<reference evidence="1 2" key="1">
    <citation type="submission" date="2017-11" db="EMBL/GenBank/DDBJ databases">
        <title>Genomic Encyclopedia of Type Strains, Phase III (KMG-III): the genomes of soil and plant-associated and newly described type strains.</title>
        <authorList>
            <person name="Whitman W."/>
        </authorList>
    </citation>
    <scope>NUCLEOTIDE SEQUENCE [LARGE SCALE GENOMIC DNA]</scope>
    <source>
        <strain evidence="1 2">CGMCC 1.12274</strain>
    </source>
</reference>
<name>A0A2N0H5B8_9SPHN</name>
<evidence type="ECO:0000313" key="2">
    <source>
        <dbReference type="Proteomes" id="UP000232587"/>
    </source>
</evidence>
<accession>A0A2N0H5B8</accession>